<evidence type="ECO:0000256" key="7">
    <source>
        <dbReference type="ARBA" id="ARBA00023002"/>
    </source>
</evidence>
<keyword evidence="9" id="KW-0411">Iron-sulfur</keyword>
<dbReference type="PANTHER" id="PTHR21266:SF32">
    <property type="entry name" value="CHOLESTEROL 7-DESATURASE NVD"/>
    <property type="match status" value="1"/>
</dbReference>
<dbReference type="eggNOG" id="COG4638">
    <property type="taxonomic scope" value="Bacteria"/>
</dbReference>
<dbReference type="GO" id="GO:0051537">
    <property type="term" value="F:2 iron, 2 sulfur cluster binding"/>
    <property type="evidence" value="ECO:0007669"/>
    <property type="project" value="UniProtKB-KW"/>
</dbReference>
<dbReference type="InterPro" id="IPR050584">
    <property type="entry name" value="Cholesterol_7-desaturase"/>
</dbReference>
<keyword evidence="3" id="KW-0001">2Fe-2S</keyword>
<keyword evidence="10 11" id="KW-0472">Membrane</keyword>
<keyword evidence="2 11" id="KW-0812">Transmembrane</keyword>
<dbReference type="PROSITE" id="PS51296">
    <property type="entry name" value="RIESKE"/>
    <property type="match status" value="1"/>
</dbReference>
<keyword evidence="7" id="KW-0560">Oxidoreductase</keyword>
<dbReference type="SUPFAM" id="SSF50022">
    <property type="entry name" value="ISP domain"/>
    <property type="match status" value="1"/>
</dbReference>
<dbReference type="RefSeq" id="WP_012594127.1">
    <property type="nucleotide sequence ID" value="NC_011726.1"/>
</dbReference>
<accession>B7JYI1</accession>
<evidence type="ECO:0000256" key="1">
    <source>
        <dbReference type="ARBA" id="ARBA00004370"/>
    </source>
</evidence>
<dbReference type="EMBL" id="CP001287">
    <property type="protein sequence ID" value="ACK64851.1"/>
    <property type="molecule type" value="Genomic_DNA"/>
</dbReference>
<keyword evidence="8" id="KW-0408">Iron</keyword>
<dbReference type="KEGG" id="cyp:PCC8801_0769"/>
<evidence type="ECO:0000256" key="4">
    <source>
        <dbReference type="ARBA" id="ARBA00022723"/>
    </source>
</evidence>
<dbReference type="Proteomes" id="UP000008204">
    <property type="component" value="Chromosome"/>
</dbReference>
<organism evidence="13 14">
    <name type="scientific">Rippkaea orientalis (strain PCC 8801 / RF-1)</name>
    <name type="common">Cyanothece sp. (strain PCC 8801)</name>
    <dbReference type="NCBI Taxonomy" id="41431"/>
    <lineage>
        <taxon>Bacteria</taxon>
        <taxon>Bacillati</taxon>
        <taxon>Cyanobacteriota</taxon>
        <taxon>Cyanophyceae</taxon>
        <taxon>Oscillatoriophycideae</taxon>
        <taxon>Chroococcales</taxon>
        <taxon>Aphanothecaceae</taxon>
        <taxon>Rippkaea</taxon>
        <taxon>Rippkaea orientalis</taxon>
    </lineage>
</organism>
<keyword evidence="4" id="KW-0479">Metal-binding</keyword>
<protein>
    <submittedName>
        <fullName evidence="13">Rieske (2Fe-2S) domain protein</fullName>
    </submittedName>
</protein>
<dbReference type="Gene3D" id="3.90.380.10">
    <property type="entry name" value="Naphthalene 1,2-dioxygenase Alpha Subunit, Chain A, domain 1"/>
    <property type="match status" value="1"/>
</dbReference>
<evidence type="ECO:0000313" key="14">
    <source>
        <dbReference type="Proteomes" id="UP000008204"/>
    </source>
</evidence>
<dbReference type="SUPFAM" id="SSF55961">
    <property type="entry name" value="Bet v1-like"/>
    <property type="match status" value="1"/>
</dbReference>
<keyword evidence="6 11" id="KW-1133">Transmembrane helix</keyword>
<evidence type="ECO:0000256" key="11">
    <source>
        <dbReference type="SAM" id="Phobius"/>
    </source>
</evidence>
<evidence type="ECO:0000256" key="8">
    <source>
        <dbReference type="ARBA" id="ARBA00023004"/>
    </source>
</evidence>
<dbReference type="InterPro" id="IPR017941">
    <property type="entry name" value="Rieske_2Fe-2S"/>
</dbReference>
<feature type="transmembrane region" description="Helical" evidence="11">
    <location>
        <begin position="417"/>
        <end position="440"/>
    </location>
</feature>
<reference evidence="14" key="1">
    <citation type="journal article" date="2011" name="MBio">
        <title>Novel metabolic attributes of the genus Cyanothece, comprising a group of unicellular nitrogen-fixing Cyanobacteria.</title>
        <authorList>
            <person name="Bandyopadhyay A."/>
            <person name="Elvitigala T."/>
            <person name="Welsh E."/>
            <person name="Stockel J."/>
            <person name="Liberton M."/>
            <person name="Min H."/>
            <person name="Sherman L.A."/>
            <person name="Pakrasi H.B."/>
        </authorList>
    </citation>
    <scope>NUCLEOTIDE SEQUENCE [LARGE SCALE GENOMIC DNA]</scope>
    <source>
        <strain evidence="14">PCC 8801</strain>
    </source>
</reference>
<dbReference type="GO" id="GO:0005737">
    <property type="term" value="C:cytoplasm"/>
    <property type="evidence" value="ECO:0007669"/>
    <property type="project" value="TreeGrafter"/>
</dbReference>
<evidence type="ECO:0000256" key="9">
    <source>
        <dbReference type="ARBA" id="ARBA00023014"/>
    </source>
</evidence>
<dbReference type="Pfam" id="PF00355">
    <property type="entry name" value="Rieske"/>
    <property type="match status" value="1"/>
</dbReference>
<evidence type="ECO:0000313" key="13">
    <source>
        <dbReference type="EMBL" id="ACK64851.1"/>
    </source>
</evidence>
<keyword evidence="5" id="KW-0809">Transit peptide</keyword>
<sequence length="497" mass="56946">MVTQISQPEKISPDTQLFTEEATFQWTKQWYPIAVIEFLDPSRPHPVQLLGKELVLWRDRNNQWRCFEDRCPHRLVPLSEGRVEADGTLLCAYHAWRFDETGKCVSIPQSKDKDTENQHLNNPRSCAIAYPTQEQQGLLWVWPESGDQAEQESQSRKPRLIPELEEKSDKVVKLFWYVRDMPFGWDYFMENVCDPAHVPVSHHGMMGSRYKDAKYYNMIREREISTQNGFAFSLEPVAPTIEKAVHDFQPPCLMKISSSFKDGAKFILALYVSPTRPGWCRHIGCQILVKSNEGKTPKGLAFFALPMPTWLGHILASSFLHQDLVFLHYQEKIIARQGTQNWLSAVYTPNPQDKMVITLRKWLEKRAGGGIPWAEGTNPELPPPQRDKQQLFDVWSTHTQHCRVCQDALKNINRTRLFAYIGAGVCLLFAVILDARMVAMTLGSQSLKEVGSWLMIPPSGAFWGAIVGAIILALGGYYLKKLSRLFYVYEFGHSQND</sequence>
<dbReference type="HOGENOM" id="CLU_003927_1_1_3"/>
<dbReference type="Pfam" id="PF08417">
    <property type="entry name" value="PaO"/>
    <property type="match status" value="1"/>
</dbReference>
<evidence type="ECO:0000256" key="5">
    <source>
        <dbReference type="ARBA" id="ARBA00022946"/>
    </source>
</evidence>
<feature type="domain" description="Rieske" evidence="12">
    <location>
        <begin position="30"/>
        <end position="141"/>
    </location>
</feature>
<dbReference type="Gene3D" id="2.102.10.10">
    <property type="entry name" value="Rieske [2Fe-2S] iron-sulphur domain"/>
    <property type="match status" value="1"/>
</dbReference>
<evidence type="ECO:0000259" key="12">
    <source>
        <dbReference type="PROSITE" id="PS51296"/>
    </source>
</evidence>
<dbReference type="OrthoDB" id="477744at2"/>
<dbReference type="GO" id="GO:0010277">
    <property type="term" value="F:chlorophyllide a oxygenase activity"/>
    <property type="evidence" value="ECO:0007669"/>
    <property type="project" value="InterPro"/>
</dbReference>
<dbReference type="AlphaFoldDB" id="B7JYI1"/>
<proteinExistence type="predicted"/>
<dbReference type="GO" id="GO:0046872">
    <property type="term" value="F:metal ion binding"/>
    <property type="evidence" value="ECO:0007669"/>
    <property type="project" value="UniProtKB-KW"/>
</dbReference>
<evidence type="ECO:0000256" key="6">
    <source>
        <dbReference type="ARBA" id="ARBA00022989"/>
    </source>
</evidence>
<keyword evidence="14" id="KW-1185">Reference proteome</keyword>
<evidence type="ECO:0000256" key="2">
    <source>
        <dbReference type="ARBA" id="ARBA00022692"/>
    </source>
</evidence>
<dbReference type="PANTHER" id="PTHR21266">
    <property type="entry name" value="IRON-SULFUR DOMAIN CONTAINING PROTEIN"/>
    <property type="match status" value="1"/>
</dbReference>
<dbReference type="STRING" id="41431.PCC8801_0769"/>
<feature type="transmembrane region" description="Helical" evidence="11">
    <location>
        <begin position="460"/>
        <end position="479"/>
    </location>
</feature>
<evidence type="ECO:0000256" key="10">
    <source>
        <dbReference type="ARBA" id="ARBA00023136"/>
    </source>
</evidence>
<comment type="subcellular location">
    <subcellularLocation>
        <location evidence="1">Membrane</location>
    </subcellularLocation>
</comment>
<gene>
    <name evidence="13" type="ordered locus">PCC8801_0769</name>
</gene>
<dbReference type="GO" id="GO:0016020">
    <property type="term" value="C:membrane"/>
    <property type="evidence" value="ECO:0007669"/>
    <property type="project" value="UniProtKB-SubCell"/>
</dbReference>
<evidence type="ECO:0000256" key="3">
    <source>
        <dbReference type="ARBA" id="ARBA00022714"/>
    </source>
</evidence>
<name>B7JYI1_RIPO1</name>
<dbReference type="InterPro" id="IPR013626">
    <property type="entry name" value="PaO"/>
</dbReference>
<dbReference type="GO" id="GO:0016705">
    <property type="term" value="F:oxidoreductase activity, acting on paired donors, with incorporation or reduction of molecular oxygen"/>
    <property type="evidence" value="ECO:0007669"/>
    <property type="project" value="UniProtKB-ARBA"/>
</dbReference>
<dbReference type="InterPro" id="IPR036922">
    <property type="entry name" value="Rieske_2Fe-2S_sf"/>
</dbReference>